<dbReference type="SUPFAM" id="SSF46785">
    <property type="entry name" value="Winged helix' DNA-binding domain"/>
    <property type="match status" value="1"/>
</dbReference>
<evidence type="ECO:0000256" key="2">
    <source>
        <dbReference type="ARBA" id="ARBA00023015"/>
    </source>
</evidence>
<dbReference type="EMBL" id="FNSN01000004">
    <property type="protein sequence ID" value="SEC82315.1"/>
    <property type="molecule type" value="Genomic_DNA"/>
</dbReference>
<dbReference type="InterPro" id="IPR036388">
    <property type="entry name" value="WH-like_DNA-bd_sf"/>
</dbReference>
<dbReference type="FunFam" id="1.10.10.10:FF:000001">
    <property type="entry name" value="LysR family transcriptional regulator"/>
    <property type="match status" value="1"/>
</dbReference>
<name>A0A1H4VN04_9MICC</name>
<keyword evidence="7" id="KW-1185">Reference proteome</keyword>
<evidence type="ECO:0000259" key="5">
    <source>
        <dbReference type="PROSITE" id="PS50931"/>
    </source>
</evidence>
<gene>
    <name evidence="6" type="ORF">SAMN04489745_3258</name>
</gene>
<dbReference type="CDD" id="cd08414">
    <property type="entry name" value="PBP2_LTTR_aromatics_like"/>
    <property type="match status" value="1"/>
</dbReference>
<evidence type="ECO:0000313" key="7">
    <source>
        <dbReference type="Proteomes" id="UP000182652"/>
    </source>
</evidence>
<dbReference type="RefSeq" id="WP_066214909.1">
    <property type="nucleotide sequence ID" value="NZ_FNSN01000004.1"/>
</dbReference>
<reference evidence="6 7" key="1">
    <citation type="submission" date="2016-10" db="EMBL/GenBank/DDBJ databases">
        <authorList>
            <person name="de Groot N.N."/>
        </authorList>
    </citation>
    <scope>NUCLEOTIDE SEQUENCE [LARGE SCALE GENOMIC DNA]</scope>
    <source>
        <strain evidence="6 7">DSM 10495</strain>
    </source>
</reference>
<keyword evidence="3 6" id="KW-0238">DNA-binding</keyword>
<accession>A0A1H4VN04</accession>
<dbReference type="PANTHER" id="PTHR30346:SF0">
    <property type="entry name" value="HCA OPERON TRANSCRIPTIONAL ACTIVATOR HCAR"/>
    <property type="match status" value="1"/>
</dbReference>
<dbReference type="GO" id="GO:0003700">
    <property type="term" value="F:DNA-binding transcription factor activity"/>
    <property type="evidence" value="ECO:0007669"/>
    <property type="project" value="InterPro"/>
</dbReference>
<dbReference type="SUPFAM" id="SSF53850">
    <property type="entry name" value="Periplasmic binding protein-like II"/>
    <property type="match status" value="1"/>
</dbReference>
<protein>
    <submittedName>
        <fullName evidence="6">DNA-binding transcriptional regulator, LysR family</fullName>
    </submittedName>
</protein>
<evidence type="ECO:0000313" key="6">
    <source>
        <dbReference type="EMBL" id="SEC82315.1"/>
    </source>
</evidence>
<dbReference type="STRING" id="156980.SAMN04489745_3258"/>
<evidence type="ECO:0000256" key="4">
    <source>
        <dbReference type="ARBA" id="ARBA00023163"/>
    </source>
</evidence>
<dbReference type="InterPro" id="IPR000847">
    <property type="entry name" value="LysR_HTH_N"/>
</dbReference>
<dbReference type="PROSITE" id="PS50931">
    <property type="entry name" value="HTH_LYSR"/>
    <property type="match status" value="1"/>
</dbReference>
<feature type="domain" description="HTH lysR-type" evidence="5">
    <location>
        <begin position="3"/>
        <end position="60"/>
    </location>
</feature>
<keyword evidence="4" id="KW-0804">Transcription</keyword>
<dbReference type="PRINTS" id="PR00039">
    <property type="entry name" value="HTHLYSR"/>
</dbReference>
<dbReference type="Pfam" id="PF00126">
    <property type="entry name" value="HTH_1"/>
    <property type="match status" value="1"/>
</dbReference>
<proteinExistence type="inferred from homology"/>
<dbReference type="InterPro" id="IPR036390">
    <property type="entry name" value="WH_DNA-bd_sf"/>
</dbReference>
<evidence type="ECO:0000256" key="1">
    <source>
        <dbReference type="ARBA" id="ARBA00009437"/>
    </source>
</evidence>
<comment type="similarity">
    <text evidence="1">Belongs to the LysR transcriptional regulatory family.</text>
</comment>
<dbReference type="PANTHER" id="PTHR30346">
    <property type="entry name" value="TRANSCRIPTIONAL DUAL REGULATOR HCAR-RELATED"/>
    <property type="match status" value="1"/>
</dbReference>
<dbReference type="Gene3D" id="1.10.10.10">
    <property type="entry name" value="Winged helix-like DNA-binding domain superfamily/Winged helix DNA-binding domain"/>
    <property type="match status" value="1"/>
</dbReference>
<dbReference type="InterPro" id="IPR005119">
    <property type="entry name" value="LysR_subst-bd"/>
</dbReference>
<dbReference type="AlphaFoldDB" id="A0A1H4VN04"/>
<keyword evidence="2" id="KW-0805">Transcription regulation</keyword>
<dbReference type="GO" id="GO:0003677">
    <property type="term" value="F:DNA binding"/>
    <property type="evidence" value="ECO:0007669"/>
    <property type="project" value="UniProtKB-KW"/>
</dbReference>
<sequence length="312" mass="33932">MDVNTRRLRYFVAVAEELHFSRAAARLFVAQQALSKQIRELEAELGVTLLNRTTRRVELTEDGEHFLEVARGVLDAWDDGLRRVRLASRAGQRVLRLGFVVGAALELTRPILAEFARRHPDVELRLQEAALSDPSCGLADGSSDLAILRPPLSLAGVQRLPLFVEPVVACLGSSHRLAGRSMISPTELLDEPLTVGGGHDAAWRGFWSLSAFRTEGHPPRIVETSSPTEEAELVASGVATALTGAAMARYLVRPGLVYVPVEPHPGSEVALAWREDAPSEVVSLFVQAAQDVRDAEQGLVRSIEHPVVVNSP</sequence>
<evidence type="ECO:0000256" key="3">
    <source>
        <dbReference type="ARBA" id="ARBA00023125"/>
    </source>
</evidence>
<organism evidence="6 7">
    <name type="scientific">Arthrobacter woluwensis</name>
    <dbReference type="NCBI Taxonomy" id="156980"/>
    <lineage>
        <taxon>Bacteria</taxon>
        <taxon>Bacillati</taxon>
        <taxon>Actinomycetota</taxon>
        <taxon>Actinomycetes</taxon>
        <taxon>Micrococcales</taxon>
        <taxon>Micrococcaceae</taxon>
        <taxon>Arthrobacter</taxon>
    </lineage>
</organism>
<dbReference type="GO" id="GO:0032993">
    <property type="term" value="C:protein-DNA complex"/>
    <property type="evidence" value="ECO:0007669"/>
    <property type="project" value="TreeGrafter"/>
</dbReference>
<dbReference type="Gene3D" id="3.40.190.10">
    <property type="entry name" value="Periplasmic binding protein-like II"/>
    <property type="match status" value="2"/>
</dbReference>
<dbReference type="Proteomes" id="UP000182652">
    <property type="component" value="Unassembled WGS sequence"/>
</dbReference>
<dbReference type="Pfam" id="PF03466">
    <property type="entry name" value="LysR_substrate"/>
    <property type="match status" value="1"/>
</dbReference>